<comment type="caution">
    <text evidence="1">The sequence shown here is derived from an EMBL/GenBank/DDBJ whole genome shotgun (WGS) entry which is preliminary data.</text>
</comment>
<gene>
    <name evidence="1" type="ORF">S01H4_10723</name>
</gene>
<dbReference type="EMBL" id="BART01004171">
    <property type="protein sequence ID" value="GAG67342.1"/>
    <property type="molecule type" value="Genomic_DNA"/>
</dbReference>
<organism evidence="1">
    <name type="scientific">marine sediment metagenome</name>
    <dbReference type="NCBI Taxonomy" id="412755"/>
    <lineage>
        <taxon>unclassified sequences</taxon>
        <taxon>metagenomes</taxon>
        <taxon>ecological metagenomes</taxon>
    </lineage>
</organism>
<protein>
    <submittedName>
        <fullName evidence="1">Uncharacterized protein</fullName>
    </submittedName>
</protein>
<reference evidence="1" key="1">
    <citation type="journal article" date="2014" name="Front. Microbiol.">
        <title>High frequency of phylogenetically diverse reductive dehalogenase-homologous genes in deep subseafloor sedimentary metagenomes.</title>
        <authorList>
            <person name="Kawai M."/>
            <person name="Futagami T."/>
            <person name="Toyoda A."/>
            <person name="Takaki Y."/>
            <person name="Nishi S."/>
            <person name="Hori S."/>
            <person name="Arai W."/>
            <person name="Tsubouchi T."/>
            <person name="Morono Y."/>
            <person name="Uchiyama I."/>
            <person name="Ito T."/>
            <person name="Fujiyama A."/>
            <person name="Inagaki F."/>
            <person name="Takami H."/>
        </authorList>
    </citation>
    <scope>NUCLEOTIDE SEQUENCE</scope>
    <source>
        <strain evidence="1">Expedition CK06-06</strain>
    </source>
</reference>
<proteinExistence type="predicted"/>
<evidence type="ECO:0000313" key="1">
    <source>
        <dbReference type="EMBL" id="GAG67342.1"/>
    </source>
</evidence>
<name>X1ABK4_9ZZZZ</name>
<dbReference type="AlphaFoldDB" id="X1ABK4"/>
<sequence>MKYRVRLDLSFDNEADAQALMNYAKRVSKKAVSIREGEINEEIAFCDLEICRHDEGLPCTKLGRVEVRKLKESSL</sequence>
<accession>X1ABK4</accession>